<keyword evidence="2" id="KW-1185">Reference proteome</keyword>
<accession>A0A0L8VCM7</accession>
<dbReference type="AlphaFoldDB" id="A0A0L8VCM7"/>
<gene>
    <name evidence="1" type="ORF">NC99_09740</name>
</gene>
<dbReference type="EMBL" id="LGIA01000041">
    <property type="protein sequence ID" value="KOH46196.1"/>
    <property type="molecule type" value="Genomic_DNA"/>
</dbReference>
<dbReference type="Proteomes" id="UP000036958">
    <property type="component" value="Unassembled WGS sequence"/>
</dbReference>
<evidence type="ECO:0000313" key="2">
    <source>
        <dbReference type="Proteomes" id="UP000036958"/>
    </source>
</evidence>
<sequence>MEMRKQLLLLTFVLFWVFTANAQEGERLKVITGVRVNPFVMYDFDGNRTEITRIHAELGAMFNNKTYLSVGYTPFANAIYNFNEYWFVGFDKKIPVSWVLAEEYMIDENKFIVQTGPNFKLGNVGNAFVFLFTPVDNIDWGLKVGAFIPLNVVLHKD</sequence>
<organism evidence="1 2">
    <name type="scientific">Sunxiuqinia dokdonensis</name>
    <dbReference type="NCBI Taxonomy" id="1409788"/>
    <lineage>
        <taxon>Bacteria</taxon>
        <taxon>Pseudomonadati</taxon>
        <taxon>Bacteroidota</taxon>
        <taxon>Bacteroidia</taxon>
        <taxon>Marinilabiliales</taxon>
        <taxon>Prolixibacteraceae</taxon>
        <taxon>Sunxiuqinia</taxon>
    </lineage>
</organism>
<dbReference type="STRING" id="1409788.NC99_09740"/>
<name>A0A0L8VCM7_9BACT</name>
<proteinExistence type="predicted"/>
<protein>
    <submittedName>
        <fullName evidence="1">Uncharacterized protein</fullName>
    </submittedName>
</protein>
<evidence type="ECO:0000313" key="1">
    <source>
        <dbReference type="EMBL" id="KOH46196.1"/>
    </source>
</evidence>
<reference evidence="2" key="1">
    <citation type="submission" date="2015-07" db="EMBL/GenBank/DDBJ databases">
        <title>Genome sequencing of Sunxiuqinia dokdonensis strain SK.</title>
        <authorList>
            <person name="Ahn S."/>
            <person name="Kim B.-C."/>
        </authorList>
    </citation>
    <scope>NUCLEOTIDE SEQUENCE [LARGE SCALE GENOMIC DNA]</scope>
    <source>
        <strain evidence="2">SK</strain>
    </source>
</reference>
<comment type="caution">
    <text evidence="1">The sequence shown here is derived from an EMBL/GenBank/DDBJ whole genome shotgun (WGS) entry which is preliminary data.</text>
</comment>